<comment type="caution">
    <text evidence="2">The sequence shown here is derived from an EMBL/GenBank/DDBJ whole genome shotgun (WGS) entry which is preliminary data.</text>
</comment>
<dbReference type="InterPro" id="IPR011004">
    <property type="entry name" value="Trimer_LpxA-like_sf"/>
</dbReference>
<evidence type="ECO:0000256" key="1">
    <source>
        <dbReference type="ARBA" id="ARBA00007274"/>
    </source>
</evidence>
<organism evidence="2 3">
    <name type="scientific">Glycocaulis albus</name>
    <dbReference type="NCBI Taxonomy" id="1382801"/>
    <lineage>
        <taxon>Bacteria</taxon>
        <taxon>Pseudomonadati</taxon>
        <taxon>Pseudomonadota</taxon>
        <taxon>Alphaproteobacteria</taxon>
        <taxon>Maricaulales</taxon>
        <taxon>Maricaulaceae</taxon>
        <taxon>Glycocaulis</taxon>
    </lineage>
</organism>
<dbReference type="CDD" id="cd03358">
    <property type="entry name" value="LbH_WxcM_N_like"/>
    <property type="match status" value="1"/>
</dbReference>
<protein>
    <submittedName>
        <fullName evidence="2">N-acetyltransferase</fullName>
    </submittedName>
</protein>
<dbReference type="PANTHER" id="PTHR43300:SF4">
    <property type="entry name" value="ACYL-[ACYL-CARRIER-PROTEIN]--UDP-N-ACETYLGLUCOSAMINE O-ACYLTRANSFERASE"/>
    <property type="match status" value="1"/>
</dbReference>
<proteinExistence type="inferred from homology"/>
<name>A0ABQ1Y110_9PROT</name>
<accession>A0ABQ1Y110</accession>
<dbReference type="Proteomes" id="UP000648722">
    <property type="component" value="Unassembled WGS sequence"/>
</dbReference>
<evidence type="ECO:0000313" key="3">
    <source>
        <dbReference type="Proteomes" id="UP000648722"/>
    </source>
</evidence>
<comment type="similarity">
    <text evidence="1">Belongs to the transferase hexapeptide repeat family.</text>
</comment>
<sequence>MSYWAHESAVIDDGVEIGEGTKVWHFTHILKGSRIGRQCSLGQNVMAGPDVLIGDKVKIQNNVSLYKGVILEDGVFCGPSCVFTNVLTPRGFVERKAEFGETVVRRGATIGANATIVCGEPNGRTVLGEYCFIAAGAVITKDVAPHALMAGVPARRIGWVSRAGEVLGADLVCPRTGERYEMQNERLNIVDERPQDSPHLEV</sequence>
<dbReference type="RefSeq" id="WP_188453106.1">
    <property type="nucleotide sequence ID" value="NZ_BMFS01000018.1"/>
</dbReference>
<dbReference type="Gene3D" id="2.160.10.10">
    <property type="entry name" value="Hexapeptide repeat proteins"/>
    <property type="match status" value="1"/>
</dbReference>
<dbReference type="InterPro" id="IPR050179">
    <property type="entry name" value="Trans_hexapeptide_repeat"/>
</dbReference>
<dbReference type="SUPFAM" id="SSF51161">
    <property type="entry name" value="Trimeric LpxA-like enzymes"/>
    <property type="match status" value="1"/>
</dbReference>
<dbReference type="InterPro" id="IPR001451">
    <property type="entry name" value="Hexapep"/>
</dbReference>
<keyword evidence="3" id="KW-1185">Reference proteome</keyword>
<evidence type="ECO:0000313" key="2">
    <source>
        <dbReference type="EMBL" id="GGH08640.1"/>
    </source>
</evidence>
<gene>
    <name evidence="2" type="ORF">GCM10007420_26830</name>
</gene>
<dbReference type="PANTHER" id="PTHR43300">
    <property type="entry name" value="ACETYLTRANSFERASE"/>
    <property type="match status" value="1"/>
</dbReference>
<dbReference type="Pfam" id="PF14602">
    <property type="entry name" value="Hexapep_2"/>
    <property type="match status" value="2"/>
</dbReference>
<reference evidence="3" key="1">
    <citation type="journal article" date="2019" name="Int. J. Syst. Evol. Microbiol.">
        <title>The Global Catalogue of Microorganisms (GCM) 10K type strain sequencing project: providing services to taxonomists for standard genome sequencing and annotation.</title>
        <authorList>
            <consortium name="The Broad Institute Genomics Platform"/>
            <consortium name="The Broad Institute Genome Sequencing Center for Infectious Disease"/>
            <person name="Wu L."/>
            <person name="Ma J."/>
        </authorList>
    </citation>
    <scope>NUCLEOTIDE SEQUENCE [LARGE SCALE GENOMIC DNA]</scope>
    <source>
        <strain evidence="3">CGMCC 1.12766</strain>
    </source>
</reference>
<dbReference type="EMBL" id="BMFS01000018">
    <property type="protein sequence ID" value="GGH08640.1"/>
    <property type="molecule type" value="Genomic_DNA"/>
</dbReference>